<keyword evidence="2" id="KW-1185">Reference proteome</keyword>
<name>A0ABW8D4R0_9GAMM</name>
<sequence length="178" mass="20777">MFNNSSVKPPENPFWQFSLAIYDDPKIKEACHVFQDTDSANVNLVLFAYWLGYAVQDISHEEFTRACARVASWNKEITNTLRKVRISLKGISDNDWVKSYYTQVLTDEIISESYQQDLLYNQVQHHLKKSAVQNNPMSSQYLSWLFSDAGHDLHEPLKIRIEHFIKMVSDKLNHLNKP</sequence>
<gene>
    <name evidence="1" type="ORF">ACD661_03875</name>
</gene>
<reference evidence="1 2" key="1">
    <citation type="submission" date="2024-08" db="EMBL/GenBank/DDBJ databases">
        <title>Draft Genome Sequence of Legionella lytica strain DSB2004, Isolated From a Fire Sprinkler System.</title>
        <authorList>
            <person name="Everhart A.D."/>
            <person name="Kidane D.T."/>
            <person name="Farone A.L."/>
            <person name="Farone M.B."/>
        </authorList>
    </citation>
    <scope>NUCLEOTIDE SEQUENCE [LARGE SCALE GENOMIC DNA]</scope>
    <source>
        <strain evidence="1 2">DSB2004</strain>
    </source>
</reference>
<dbReference type="RefSeq" id="WP_400186449.1">
    <property type="nucleotide sequence ID" value="NZ_JBGORX010000001.1"/>
</dbReference>
<organism evidence="1 2">
    <name type="scientific">Legionella lytica</name>
    <dbReference type="NCBI Taxonomy" id="96232"/>
    <lineage>
        <taxon>Bacteria</taxon>
        <taxon>Pseudomonadati</taxon>
        <taxon>Pseudomonadota</taxon>
        <taxon>Gammaproteobacteria</taxon>
        <taxon>Legionellales</taxon>
        <taxon>Legionellaceae</taxon>
        <taxon>Legionella</taxon>
    </lineage>
</organism>
<proteinExistence type="predicted"/>
<evidence type="ECO:0000313" key="1">
    <source>
        <dbReference type="EMBL" id="MFJ1267696.1"/>
    </source>
</evidence>
<dbReference type="Pfam" id="PF09523">
    <property type="entry name" value="DUF2390"/>
    <property type="match status" value="1"/>
</dbReference>
<dbReference type="Proteomes" id="UP001615550">
    <property type="component" value="Unassembled WGS sequence"/>
</dbReference>
<evidence type="ECO:0000313" key="2">
    <source>
        <dbReference type="Proteomes" id="UP001615550"/>
    </source>
</evidence>
<accession>A0ABW8D4R0</accession>
<protein>
    <submittedName>
        <fullName evidence="1">TIGR02444 family protein</fullName>
    </submittedName>
</protein>
<dbReference type="NCBIfam" id="TIGR02444">
    <property type="entry name" value="TIGR02444 family protein"/>
    <property type="match status" value="1"/>
</dbReference>
<dbReference type="InterPro" id="IPR012659">
    <property type="entry name" value="CHP02444"/>
</dbReference>
<comment type="caution">
    <text evidence="1">The sequence shown here is derived from an EMBL/GenBank/DDBJ whole genome shotgun (WGS) entry which is preliminary data.</text>
</comment>
<dbReference type="EMBL" id="JBGORX010000001">
    <property type="protein sequence ID" value="MFJ1267696.1"/>
    <property type="molecule type" value="Genomic_DNA"/>
</dbReference>